<protein>
    <submittedName>
        <fullName evidence="1">Uncharacterized protein</fullName>
    </submittedName>
</protein>
<proteinExistence type="predicted"/>
<reference evidence="1" key="1">
    <citation type="submission" date="2019-04" db="EMBL/GenBank/DDBJ databases">
        <title>Microbes associate with the intestines of laboratory mice.</title>
        <authorList>
            <person name="Navarre W."/>
            <person name="Wong E."/>
            <person name="Huang K.C."/>
            <person name="Tropini C."/>
            <person name="Ng K."/>
            <person name="Yu B."/>
        </authorList>
    </citation>
    <scope>NUCLEOTIDE SEQUENCE</scope>
    <source>
        <strain evidence="1">NM86_A22</strain>
    </source>
</reference>
<name>A0AC61S4M6_9BACT</name>
<gene>
    <name evidence="1" type="ORF">E5990_07155</name>
</gene>
<evidence type="ECO:0000313" key="1">
    <source>
        <dbReference type="EMBL" id="THG49024.1"/>
    </source>
</evidence>
<organism evidence="1 2">
    <name type="scientific">Muribaculum caecicola</name>
    <dbReference type="NCBI Taxonomy" id="3038144"/>
    <lineage>
        <taxon>Bacteria</taxon>
        <taxon>Pseudomonadati</taxon>
        <taxon>Bacteroidota</taxon>
        <taxon>Bacteroidia</taxon>
        <taxon>Bacteroidales</taxon>
        <taxon>Muribaculaceae</taxon>
        <taxon>Muribaculum</taxon>
    </lineage>
</organism>
<accession>A0AC61S4M6</accession>
<sequence length="317" mass="35579">MAQTTEYDYIDGDSLTAGSWFVVNPDRLMAVEARVAMPKKKDGQKSAPYWGMAWNCLPAGGYDYVALCFGRDGDDDVTGRNCVTVTRGRVSQNCDSVFFSKKIFNGFDFARGYNSLACEWKDGVIYVSGGNVHVDPLFSIPCEKPPHLETFKLISNNSLSVECVVIENKKSHRSAALAGSWNADLLENRFAMSADDLEGYWEYFDLQAEYDNARPGGRYRFAIVRSSERTYDILYMGGASVNSGSWSRLMLKGRLLFTPFQNNYTLEWLDAMFQPVDVEVGANATVVNKSLLSLQFPMYKFTLRLAKVANTDGWPKE</sequence>
<evidence type="ECO:0000313" key="2">
    <source>
        <dbReference type="Proteomes" id="UP000305401"/>
    </source>
</evidence>
<dbReference type="EMBL" id="SSTG01000083">
    <property type="protein sequence ID" value="THG49024.1"/>
    <property type="molecule type" value="Genomic_DNA"/>
</dbReference>
<keyword evidence="2" id="KW-1185">Reference proteome</keyword>
<dbReference type="Proteomes" id="UP000305401">
    <property type="component" value="Unassembled WGS sequence"/>
</dbReference>
<comment type="caution">
    <text evidence="1">The sequence shown here is derived from an EMBL/GenBank/DDBJ whole genome shotgun (WGS) entry which is preliminary data.</text>
</comment>